<feature type="domain" description="HTH cro/C1-type" evidence="1">
    <location>
        <begin position="10"/>
        <end position="65"/>
    </location>
</feature>
<dbReference type="RefSeq" id="WP_085216833.1">
    <property type="nucleotide sequence ID" value="NZ_FXAM01000005.1"/>
</dbReference>
<gene>
    <name evidence="2" type="ORF">SAMN02949497_4794</name>
</gene>
<dbReference type="GO" id="GO:0003677">
    <property type="term" value="F:DNA binding"/>
    <property type="evidence" value="ECO:0007669"/>
    <property type="project" value="InterPro"/>
</dbReference>
<dbReference type="SUPFAM" id="SSF47413">
    <property type="entry name" value="lambda repressor-like DNA-binding domains"/>
    <property type="match status" value="1"/>
</dbReference>
<dbReference type="STRING" id="1760988.SAMN02949497_4794"/>
<dbReference type="Gene3D" id="1.10.260.40">
    <property type="entry name" value="lambda repressor-like DNA-binding domains"/>
    <property type="match status" value="1"/>
</dbReference>
<accession>A0A1Y6DEG7</accession>
<keyword evidence="3" id="KW-1185">Reference proteome</keyword>
<reference evidence="2 3" key="1">
    <citation type="submission" date="2016-12" db="EMBL/GenBank/DDBJ databases">
        <authorList>
            <person name="Song W.-J."/>
            <person name="Kurnit D.M."/>
        </authorList>
    </citation>
    <scope>NUCLEOTIDE SEQUENCE [LARGE SCALE GENOMIC DNA]</scope>
    <source>
        <strain evidence="2 3">175</strain>
    </source>
</reference>
<dbReference type="CDD" id="cd00093">
    <property type="entry name" value="HTH_XRE"/>
    <property type="match status" value="1"/>
</dbReference>
<dbReference type="Pfam" id="PF01381">
    <property type="entry name" value="HTH_3"/>
    <property type="match status" value="1"/>
</dbReference>
<dbReference type="InterPro" id="IPR010982">
    <property type="entry name" value="Lambda_DNA-bd_dom_sf"/>
</dbReference>
<dbReference type="EMBL" id="FXAM01000005">
    <property type="protein sequence ID" value="SMF97825.1"/>
    <property type="molecule type" value="Genomic_DNA"/>
</dbReference>
<name>A0A1Y6DEG7_9GAMM</name>
<evidence type="ECO:0000313" key="2">
    <source>
        <dbReference type="EMBL" id="SMF97825.1"/>
    </source>
</evidence>
<evidence type="ECO:0000259" key="1">
    <source>
        <dbReference type="PROSITE" id="PS50943"/>
    </source>
</evidence>
<dbReference type="InterPro" id="IPR001387">
    <property type="entry name" value="Cro/C1-type_HTH"/>
</dbReference>
<evidence type="ECO:0000313" key="3">
    <source>
        <dbReference type="Proteomes" id="UP000192923"/>
    </source>
</evidence>
<protein>
    <submittedName>
        <fullName evidence="2">Helix-turn-helix domain-containing protein</fullName>
    </submittedName>
</protein>
<proteinExistence type="predicted"/>
<dbReference type="PROSITE" id="PS50943">
    <property type="entry name" value="HTH_CROC1"/>
    <property type="match status" value="1"/>
</dbReference>
<organism evidence="2 3">
    <name type="scientific">Methylomagnum ishizawai</name>
    <dbReference type="NCBI Taxonomy" id="1760988"/>
    <lineage>
        <taxon>Bacteria</taxon>
        <taxon>Pseudomonadati</taxon>
        <taxon>Pseudomonadota</taxon>
        <taxon>Gammaproteobacteria</taxon>
        <taxon>Methylococcales</taxon>
        <taxon>Methylococcaceae</taxon>
        <taxon>Methylomagnum</taxon>
    </lineage>
</organism>
<sequence>MSINVIGKVIAERRAALKLTQTQLAERCGLSQPLIARIEGGRKADINLSSLRDFARGFGISGSELLAEIERMEQSRAA</sequence>
<dbReference type="SMART" id="SM00530">
    <property type="entry name" value="HTH_XRE"/>
    <property type="match status" value="1"/>
</dbReference>
<dbReference type="OrthoDB" id="9791537at2"/>
<dbReference type="AlphaFoldDB" id="A0A1Y6DEG7"/>
<dbReference type="Proteomes" id="UP000192923">
    <property type="component" value="Unassembled WGS sequence"/>
</dbReference>